<accession>A0A9X9R0I1</accession>
<proteinExistence type="predicted"/>
<dbReference type="RefSeq" id="WP_204788873.1">
    <property type="nucleotide sequence ID" value="NZ_CABFLZ010000049.1"/>
</dbReference>
<evidence type="ECO:0000313" key="2">
    <source>
        <dbReference type="Proteomes" id="UP000626795"/>
    </source>
</evidence>
<comment type="caution">
    <text evidence="1">The sequence shown here is derived from an EMBL/GenBank/DDBJ whole genome shotgun (WGS) entry which is preliminary data.</text>
</comment>
<dbReference type="Proteomes" id="UP000626795">
    <property type="component" value="Unassembled WGS sequence"/>
</dbReference>
<name>A0A9X9R0I1_NEISU</name>
<evidence type="ECO:0000313" key="1">
    <source>
        <dbReference type="EMBL" id="VTY10199.1"/>
    </source>
</evidence>
<dbReference type="AlphaFoldDB" id="A0A9X9R0I1"/>
<gene>
    <name evidence="1" type="ORF">ONOEEDHL_01172</name>
</gene>
<protein>
    <submittedName>
        <fullName evidence="1">Uncharacterized protein</fullName>
    </submittedName>
</protein>
<sequence>MNIQITAYGLGSGHGEAAGGSYDDTEIKKELEAVKKQLSNLPKGGAADDDTDLCKQMAAVAEQVSKIADTRKEYQAAYVSRNFFWTT</sequence>
<reference evidence="1" key="1">
    <citation type="submission" date="2019-05" db="EMBL/GenBank/DDBJ databases">
        <authorList>
            <person name="Hibberd M."/>
        </authorList>
    </citation>
    <scope>NUCLEOTIDE SEQUENCE</scope>
    <source>
        <strain evidence="1">Neisseria_subflava_BgEED23</strain>
    </source>
</reference>
<organism evidence="1 2">
    <name type="scientific">Neisseria subflava</name>
    <dbReference type="NCBI Taxonomy" id="28449"/>
    <lineage>
        <taxon>Bacteria</taxon>
        <taxon>Pseudomonadati</taxon>
        <taxon>Pseudomonadota</taxon>
        <taxon>Betaproteobacteria</taxon>
        <taxon>Neisseriales</taxon>
        <taxon>Neisseriaceae</taxon>
        <taxon>Neisseria</taxon>
    </lineage>
</organism>
<dbReference type="EMBL" id="CABFLZ010000049">
    <property type="protein sequence ID" value="VTY10199.1"/>
    <property type="molecule type" value="Genomic_DNA"/>
</dbReference>
<keyword evidence="2" id="KW-1185">Reference proteome</keyword>